<sequence>MCERALGMVGTRKEYGSIMYNDFNFVCGCLSGDFDGGENVWNNTLKRLAERTLGGNNWCTTEYVD</sequence>
<proteinExistence type="predicted"/>
<dbReference type="EMBL" id="CDMH01000046">
    <property type="protein sequence ID" value="CRF42795.1"/>
    <property type="molecule type" value="Genomic_DNA"/>
</dbReference>
<organism evidence="1 2">
    <name type="scientific">Helicobacter ailurogastricus</name>
    <dbReference type="NCBI Taxonomy" id="1578720"/>
    <lineage>
        <taxon>Bacteria</taxon>
        <taxon>Pseudomonadati</taxon>
        <taxon>Campylobacterota</taxon>
        <taxon>Epsilonproteobacteria</taxon>
        <taxon>Campylobacterales</taxon>
        <taxon>Helicobacteraceae</taxon>
        <taxon>Helicobacter</taxon>
    </lineage>
</organism>
<accession>A0A0K2X647</accession>
<protein>
    <submittedName>
        <fullName evidence="1">Uncharacterized protein</fullName>
    </submittedName>
</protein>
<dbReference type="AlphaFoldDB" id="A0A0K2X647"/>
<name>A0A0K2X647_9HELI</name>
<evidence type="ECO:0000313" key="2">
    <source>
        <dbReference type="Proteomes" id="UP000045175"/>
    </source>
</evidence>
<gene>
    <name evidence="1" type="ORF">HAL013_10030</name>
</gene>
<dbReference type="Proteomes" id="UP000045175">
    <property type="component" value="Unassembled WGS sequence"/>
</dbReference>
<reference evidence="1 2" key="1">
    <citation type="submission" date="2014-12" db="EMBL/GenBank/DDBJ databases">
        <authorList>
            <person name="Jaenicke S."/>
        </authorList>
    </citation>
    <scope>NUCLEOTIDE SEQUENCE [LARGE SCALE GENOMIC DNA]</scope>
    <source>
        <strain evidence="1">ASB13</strain>
    </source>
</reference>
<evidence type="ECO:0000313" key="1">
    <source>
        <dbReference type="EMBL" id="CRF42795.1"/>
    </source>
</evidence>